<dbReference type="SUPFAM" id="SSF54909">
    <property type="entry name" value="Dimeric alpha+beta barrel"/>
    <property type="match status" value="1"/>
</dbReference>
<dbReference type="RefSeq" id="WP_311160698.1">
    <property type="nucleotide sequence ID" value="NZ_JAVQLW010000001.1"/>
</dbReference>
<reference evidence="3" key="1">
    <citation type="submission" date="2023-07" db="EMBL/GenBank/DDBJ databases">
        <title>Paracoccus sp. MBLB3053 whole genome sequence.</title>
        <authorList>
            <person name="Hwang C.Y."/>
            <person name="Cho E.-S."/>
            <person name="Seo M.-J."/>
        </authorList>
    </citation>
    <scope>NUCLEOTIDE SEQUENCE [LARGE SCALE GENOMIC DNA]</scope>
    <source>
        <strain evidence="3">MBLB3053</strain>
    </source>
</reference>
<name>A0ABU2HUS1_9RHOB</name>
<keyword evidence="2" id="KW-0560">Oxidoreductase</keyword>
<evidence type="ECO:0000259" key="1">
    <source>
        <dbReference type="PROSITE" id="PS51725"/>
    </source>
</evidence>
<sequence>MYTISAVIRVRSGYEDTLSHALAEVARHVAANEPDTLGFFISRDVSDPCVMTTYERFRDKDAMDRHNNSDACARFFEVVKPILDGDVVLVTANEISAKL</sequence>
<evidence type="ECO:0000313" key="2">
    <source>
        <dbReference type="EMBL" id="MDS9468482.1"/>
    </source>
</evidence>
<accession>A0ABU2HUS1</accession>
<dbReference type="InterPro" id="IPR007138">
    <property type="entry name" value="ABM_dom"/>
</dbReference>
<keyword evidence="3" id="KW-1185">Reference proteome</keyword>
<dbReference type="InterPro" id="IPR011008">
    <property type="entry name" value="Dimeric_a/b-barrel"/>
</dbReference>
<gene>
    <name evidence="2" type="ORF">RGQ15_12985</name>
</gene>
<dbReference type="Gene3D" id="3.30.70.100">
    <property type="match status" value="1"/>
</dbReference>
<evidence type="ECO:0000313" key="3">
    <source>
        <dbReference type="Proteomes" id="UP001269144"/>
    </source>
</evidence>
<protein>
    <submittedName>
        <fullName evidence="2">Antibiotic biosynthesis monooxygenase</fullName>
    </submittedName>
</protein>
<organism evidence="2 3">
    <name type="scientific">Paracoccus aurantius</name>
    <dbReference type="NCBI Taxonomy" id="3073814"/>
    <lineage>
        <taxon>Bacteria</taxon>
        <taxon>Pseudomonadati</taxon>
        <taxon>Pseudomonadota</taxon>
        <taxon>Alphaproteobacteria</taxon>
        <taxon>Rhodobacterales</taxon>
        <taxon>Paracoccaceae</taxon>
        <taxon>Paracoccus</taxon>
    </lineage>
</organism>
<dbReference type="EMBL" id="JAVQLW010000001">
    <property type="protein sequence ID" value="MDS9468482.1"/>
    <property type="molecule type" value="Genomic_DNA"/>
</dbReference>
<dbReference type="Pfam" id="PF03992">
    <property type="entry name" value="ABM"/>
    <property type="match status" value="1"/>
</dbReference>
<keyword evidence="2" id="KW-0503">Monooxygenase</keyword>
<dbReference type="PROSITE" id="PS51725">
    <property type="entry name" value="ABM"/>
    <property type="match status" value="1"/>
</dbReference>
<dbReference type="Proteomes" id="UP001269144">
    <property type="component" value="Unassembled WGS sequence"/>
</dbReference>
<dbReference type="GO" id="GO:0004497">
    <property type="term" value="F:monooxygenase activity"/>
    <property type="evidence" value="ECO:0007669"/>
    <property type="project" value="UniProtKB-KW"/>
</dbReference>
<feature type="domain" description="ABM" evidence="1">
    <location>
        <begin position="2"/>
        <end position="91"/>
    </location>
</feature>
<comment type="caution">
    <text evidence="2">The sequence shown here is derived from an EMBL/GenBank/DDBJ whole genome shotgun (WGS) entry which is preliminary data.</text>
</comment>
<proteinExistence type="predicted"/>